<organism evidence="1">
    <name type="scientific">Triticum urartu</name>
    <name type="common">Red wild einkorn</name>
    <name type="synonym">Crithodium urartu</name>
    <dbReference type="NCBI Taxonomy" id="4572"/>
    <lineage>
        <taxon>Eukaryota</taxon>
        <taxon>Viridiplantae</taxon>
        <taxon>Streptophyta</taxon>
        <taxon>Embryophyta</taxon>
        <taxon>Tracheophyta</taxon>
        <taxon>Spermatophyta</taxon>
        <taxon>Magnoliopsida</taxon>
        <taxon>Liliopsida</taxon>
        <taxon>Poales</taxon>
        <taxon>Poaceae</taxon>
        <taxon>BOP clade</taxon>
        <taxon>Pooideae</taxon>
        <taxon>Triticodae</taxon>
        <taxon>Triticeae</taxon>
        <taxon>Triticinae</taxon>
        <taxon>Triticum</taxon>
    </lineage>
</organism>
<reference evidence="1" key="1">
    <citation type="journal article" date="2013" name="Nature">
        <title>Draft genome of the wheat A-genome progenitor Triticum urartu.</title>
        <authorList>
            <person name="Ling H.Q."/>
            <person name="Zhao S."/>
            <person name="Liu D."/>
            <person name="Wang J."/>
            <person name="Sun H."/>
            <person name="Zhang C."/>
            <person name="Fan H."/>
            <person name="Li D."/>
            <person name="Dong L."/>
            <person name="Tao Y."/>
            <person name="Gao C."/>
            <person name="Wu H."/>
            <person name="Li Y."/>
            <person name="Cui Y."/>
            <person name="Guo X."/>
            <person name="Zheng S."/>
            <person name="Wang B."/>
            <person name="Yu K."/>
            <person name="Liang Q."/>
            <person name="Yang W."/>
            <person name="Lou X."/>
            <person name="Chen J."/>
            <person name="Feng M."/>
            <person name="Jian J."/>
            <person name="Zhang X."/>
            <person name="Luo G."/>
            <person name="Jiang Y."/>
            <person name="Liu J."/>
            <person name="Wang Z."/>
            <person name="Sha Y."/>
            <person name="Zhang B."/>
            <person name="Wu H."/>
            <person name="Tang D."/>
            <person name="Shen Q."/>
            <person name="Xue P."/>
            <person name="Zou S."/>
            <person name="Wang X."/>
            <person name="Liu X."/>
            <person name="Wang F."/>
            <person name="Yang Y."/>
            <person name="An X."/>
            <person name="Dong Z."/>
            <person name="Zhang K."/>
            <person name="Zhang X."/>
            <person name="Luo M.C."/>
            <person name="Dvorak J."/>
            <person name="Tong Y."/>
            <person name="Wang J."/>
            <person name="Yang H."/>
            <person name="Li Z."/>
            <person name="Wang D."/>
            <person name="Zhang A."/>
            <person name="Wang J."/>
        </authorList>
    </citation>
    <scope>NUCLEOTIDE SEQUENCE</scope>
</reference>
<accession>M8A5M3</accession>
<sequence>MELGALMELEREEDGPQDTKIMATGRIDFVRSNGRAAQDVGGGDEGNLYWDVVAEQQDLRLDELLDLGLDETPDLGLPLVFMVYGGVMNLGVHLLALRWKKFLALKSN</sequence>
<gene>
    <name evidence="1" type="ORF">TRIUR3_28166</name>
</gene>
<dbReference type="AlphaFoldDB" id="M8A5M3"/>
<dbReference type="EMBL" id="KD115071">
    <property type="protein sequence ID" value="EMS59970.1"/>
    <property type="molecule type" value="Genomic_DNA"/>
</dbReference>
<name>M8A5M3_TRIUA</name>
<evidence type="ECO:0000313" key="1">
    <source>
        <dbReference type="EMBL" id="EMS59970.1"/>
    </source>
</evidence>
<protein>
    <submittedName>
        <fullName evidence="1">Uncharacterized protein</fullName>
    </submittedName>
</protein>
<proteinExistence type="predicted"/>